<dbReference type="GO" id="GO:0006302">
    <property type="term" value="P:double-strand break repair"/>
    <property type="evidence" value="ECO:0007669"/>
    <property type="project" value="InterPro"/>
</dbReference>
<dbReference type="InterPro" id="IPR027417">
    <property type="entry name" value="P-loop_NTPase"/>
</dbReference>
<reference evidence="3" key="1">
    <citation type="submission" date="2020-07" db="EMBL/GenBank/DDBJ databases">
        <title>Genome Sequences for Panteoa spp. that cause Center Rot in Onions.</title>
        <authorList>
            <person name="Asselin J.A."/>
            <person name="Helmann T."/>
            <person name="Beer S."/>
            <person name="Stodghill P."/>
        </authorList>
    </citation>
    <scope>NUCLEOTIDE SEQUENCE</scope>
    <source>
        <strain evidence="3">OC5a</strain>
        <plasmid evidence="3">pOC5aB</plasmid>
    </source>
</reference>
<dbReference type="AlphaFoldDB" id="A0A8A4K9M7"/>
<dbReference type="Pfam" id="PF13304">
    <property type="entry name" value="AAA_21"/>
    <property type="match status" value="1"/>
</dbReference>
<accession>A0A8A4K9M7</accession>
<dbReference type="Pfam" id="PF13476">
    <property type="entry name" value="AAA_23"/>
    <property type="match status" value="1"/>
</dbReference>
<evidence type="ECO:0000313" key="3">
    <source>
        <dbReference type="EMBL" id="QTC48404.1"/>
    </source>
</evidence>
<protein>
    <submittedName>
        <fullName evidence="3">ATP-binding protein</fullName>
    </submittedName>
</protein>
<gene>
    <name evidence="3" type="ORF">H0Z12_22700</name>
</gene>
<dbReference type="PANTHER" id="PTHR43581:SF2">
    <property type="entry name" value="EXCINUCLEASE ATPASE SUBUNIT"/>
    <property type="match status" value="1"/>
</dbReference>
<dbReference type="Proteomes" id="UP000663901">
    <property type="component" value="Plasmid pOC5aB"/>
</dbReference>
<dbReference type="SUPFAM" id="SSF52540">
    <property type="entry name" value="P-loop containing nucleoside triphosphate hydrolases"/>
    <property type="match status" value="1"/>
</dbReference>
<evidence type="ECO:0000313" key="4">
    <source>
        <dbReference type="Proteomes" id="UP000663901"/>
    </source>
</evidence>
<dbReference type="RefSeq" id="WP_207806732.1">
    <property type="nucleotide sequence ID" value="NZ_CP059085.1"/>
</dbReference>
<keyword evidence="3" id="KW-0067">ATP-binding</keyword>
<dbReference type="GO" id="GO:0005524">
    <property type="term" value="F:ATP binding"/>
    <property type="evidence" value="ECO:0007669"/>
    <property type="project" value="UniProtKB-KW"/>
</dbReference>
<keyword evidence="3" id="KW-0547">Nucleotide-binding</keyword>
<feature type="domain" description="Rad50/SbcC-type AAA" evidence="2">
    <location>
        <begin position="5"/>
        <end position="59"/>
    </location>
</feature>
<dbReference type="InterPro" id="IPR003959">
    <property type="entry name" value="ATPase_AAA_core"/>
</dbReference>
<dbReference type="Gene3D" id="3.40.50.300">
    <property type="entry name" value="P-loop containing nucleotide triphosphate hydrolases"/>
    <property type="match status" value="1"/>
</dbReference>
<feature type="domain" description="ATPase AAA-type core" evidence="1">
    <location>
        <begin position="229"/>
        <end position="308"/>
    </location>
</feature>
<proteinExistence type="predicted"/>
<keyword evidence="3" id="KW-0614">Plasmid</keyword>
<sequence length="412" mass="47032">MPIEKLHVKNLKHFPEINVQFNRGFNFITGPNGCGKTSILAAIAHTLSWNGEYSRHKENSEYWIDFNEAGEKYRCGLGPGFLGSVSYRKDRISIYTIPPAEPGVKTVAAYDAKNTFKLPPLVIGAQRKIAYKSISGVVKENSMQESREAYCSTALSSLYNEHSREVKQWLVNRYFMVDKDWAQEEKLNWEHLMNSLPEIAPFNSEFRYVSTGRDLEPVFRIYDKECFLEELSSGFQAMLYIIIAIFEWVESCLPEGERLVSQAAGTVLIDELDNHLHPEWQLTVRRGIEALFPNIQFIVTTHSPHLLASAQENEIILLPSSYPAERYDFEPSEQNYSGWSTDLILTELMGVKSLDNKHYEKLVNACYESIKENNLSALKENYSRLLSVSHPGDEVLIVLKTRIAGMEARADD</sequence>
<dbReference type="InterPro" id="IPR051396">
    <property type="entry name" value="Bact_Antivir_Def_Nuclease"/>
</dbReference>
<evidence type="ECO:0000259" key="2">
    <source>
        <dbReference type="Pfam" id="PF13476"/>
    </source>
</evidence>
<evidence type="ECO:0000259" key="1">
    <source>
        <dbReference type="Pfam" id="PF13304"/>
    </source>
</evidence>
<organism evidence="3 4">
    <name type="scientific">Pantoea ananas</name>
    <name type="common">Erwinia uredovora</name>
    <dbReference type="NCBI Taxonomy" id="553"/>
    <lineage>
        <taxon>Bacteria</taxon>
        <taxon>Pseudomonadati</taxon>
        <taxon>Pseudomonadota</taxon>
        <taxon>Gammaproteobacteria</taxon>
        <taxon>Enterobacterales</taxon>
        <taxon>Erwiniaceae</taxon>
        <taxon>Pantoea</taxon>
    </lineage>
</organism>
<name>A0A8A4K9M7_PANAN</name>
<geneLocation type="plasmid" evidence="3 4">
    <name>pOC5aB</name>
</geneLocation>
<dbReference type="PANTHER" id="PTHR43581">
    <property type="entry name" value="ATP/GTP PHOSPHATASE"/>
    <property type="match status" value="1"/>
</dbReference>
<dbReference type="GO" id="GO:0016887">
    <property type="term" value="F:ATP hydrolysis activity"/>
    <property type="evidence" value="ECO:0007669"/>
    <property type="project" value="InterPro"/>
</dbReference>
<dbReference type="EMBL" id="CP059085">
    <property type="protein sequence ID" value="QTC48404.1"/>
    <property type="molecule type" value="Genomic_DNA"/>
</dbReference>
<dbReference type="InterPro" id="IPR038729">
    <property type="entry name" value="Rad50/SbcC_AAA"/>
</dbReference>